<evidence type="ECO:0000256" key="2">
    <source>
        <dbReference type="ARBA" id="ARBA00022475"/>
    </source>
</evidence>
<evidence type="ECO:0000256" key="5">
    <source>
        <dbReference type="ARBA" id="ARBA00023136"/>
    </source>
</evidence>
<keyword evidence="3" id="KW-0328">Glycosyltransferase</keyword>
<dbReference type="CDD" id="cd02522">
    <property type="entry name" value="GT_2_like_a"/>
    <property type="match status" value="1"/>
</dbReference>
<reference evidence="7 8" key="1">
    <citation type="submission" date="2019-09" db="EMBL/GenBank/DDBJ databases">
        <title>Draft genome sequence of Psychrobacter nivimaris LAMA 639, in search for biotechnological relevant genes.</title>
        <authorList>
            <person name="Lima A.O.S."/>
            <person name="Staloch B.E.K."/>
            <person name="Freitas R.C."/>
            <person name="Niero H."/>
            <person name="Silva M.A.C."/>
        </authorList>
    </citation>
    <scope>NUCLEOTIDE SEQUENCE [LARGE SCALE GENOMIC DNA]</scope>
    <source>
        <strain evidence="7 8">LAMA 639</strain>
    </source>
</reference>
<evidence type="ECO:0000256" key="1">
    <source>
        <dbReference type="ARBA" id="ARBA00004236"/>
    </source>
</evidence>
<dbReference type="GO" id="GO:0005886">
    <property type="term" value="C:plasma membrane"/>
    <property type="evidence" value="ECO:0007669"/>
    <property type="project" value="UniProtKB-SubCell"/>
</dbReference>
<evidence type="ECO:0000313" key="7">
    <source>
        <dbReference type="EMBL" id="KAF0569941.1"/>
    </source>
</evidence>
<evidence type="ECO:0000259" key="6">
    <source>
        <dbReference type="Pfam" id="PF00535"/>
    </source>
</evidence>
<comment type="subcellular location">
    <subcellularLocation>
        <location evidence="1">Cell membrane</location>
    </subcellularLocation>
</comment>
<comment type="caution">
    <text evidence="7">The sequence shown here is derived from an EMBL/GenBank/DDBJ whole genome shotgun (WGS) entry which is preliminary data.</text>
</comment>
<dbReference type="PANTHER" id="PTHR43646">
    <property type="entry name" value="GLYCOSYLTRANSFERASE"/>
    <property type="match status" value="1"/>
</dbReference>
<feature type="domain" description="Glycosyltransferase 2-like" evidence="6">
    <location>
        <begin position="9"/>
        <end position="117"/>
    </location>
</feature>
<dbReference type="InterPro" id="IPR026461">
    <property type="entry name" value="Trfase_2_rSAM/seldom_assoc"/>
</dbReference>
<proteinExistence type="predicted"/>
<name>A0A6N7C3U2_9GAMM</name>
<dbReference type="Pfam" id="PF00535">
    <property type="entry name" value="Glycos_transf_2"/>
    <property type="match status" value="1"/>
</dbReference>
<dbReference type="InterPro" id="IPR001173">
    <property type="entry name" value="Glyco_trans_2-like"/>
</dbReference>
<protein>
    <submittedName>
        <fullName evidence="7">Glycosyl transferase, family 2</fullName>
    </submittedName>
</protein>
<dbReference type="InterPro" id="IPR029044">
    <property type="entry name" value="Nucleotide-diphossugar_trans"/>
</dbReference>
<dbReference type="SUPFAM" id="SSF53448">
    <property type="entry name" value="Nucleotide-diphospho-sugar transferases"/>
    <property type="match status" value="1"/>
</dbReference>
<gene>
    <name evidence="7" type="ORF">FQV37_1976</name>
</gene>
<keyword evidence="2" id="KW-1003">Cell membrane</keyword>
<dbReference type="AlphaFoldDB" id="A0A6N7C3U2"/>
<dbReference type="PANTHER" id="PTHR43646:SF2">
    <property type="entry name" value="GLYCOSYLTRANSFERASE 2-LIKE DOMAIN-CONTAINING PROTEIN"/>
    <property type="match status" value="1"/>
</dbReference>
<keyword evidence="5" id="KW-0472">Membrane</keyword>
<keyword evidence="8" id="KW-1185">Reference proteome</keyword>
<dbReference type="Gene3D" id="3.90.550.10">
    <property type="entry name" value="Spore Coat Polysaccharide Biosynthesis Protein SpsA, Chain A"/>
    <property type="match status" value="1"/>
</dbReference>
<evidence type="ECO:0000256" key="4">
    <source>
        <dbReference type="ARBA" id="ARBA00022679"/>
    </source>
</evidence>
<dbReference type="EMBL" id="VZIZ01000004">
    <property type="protein sequence ID" value="KAF0569941.1"/>
    <property type="molecule type" value="Genomic_DNA"/>
</dbReference>
<dbReference type="Proteomes" id="UP000471465">
    <property type="component" value="Unassembled WGS sequence"/>
</dbReference>
<accession>A0A6N7C3U2</accession>
<evidence type="ECO:0000313" key="8">
    <source>
        <dbReference type="Proteomes" id="UP000471465"/>
    </source>
</evidence>
<evidence type="ECO:0000256" key="3">
    <source>
        <dbReference type="ARBA" id="ARBA00022676"/>
    </source>
</evidence>
<organism evidence="7 8">
    <name type="scientific">Psychrobacter nivimaris</name>
    <dbReference type="NCBI Taxonomy" id="281738"/>
    <lineage>
        <taxon>Bacteria</taxon>
        <taxon>Pseudomonadati</taxon>
        <taxon>Pseudomonadota</taxon>
        <taxon>Gammaproteobacteria</taxon>
        <taxon>Moraxellales</taxon>
        <taxon>Moraxellaceae</taxon>
        <taxon>Psychrobacter</taxon>
    </lineage>
</organism>
<sequence>MTVYPLKLSIIIPLLNEADNLPELMAHIVRLDPAPQQVILVDGGSVDGSVAIADSVLKSIEATQSAIDWHIIESTVGRAQQMNAGAMLATGDALLFLHADTELPADAIDNVQQAVAQYDWGRFDVRLDSREPLLKIVGLMINQRSRSMGIATGDQAIFIKKSVFEQIGGYPDQPLMEDIELCKRLKKIARPACLKSKVTTSARRWQQHGTWRTIFLMWHLRFDYWRGVSPDVLKQRYYKQ</sequence>
<dbReference type="GO" id="GO:0016757">
    <property type="term" value="F:glycosyltransferase activity"/>
    <property type="evidence" value="ECO:0007669"/>
    <property type="project" value="UniProtKB-KW"/>
</dbReference>
<dbReference type="NCBIfam" id="TIGR04283">
    <property type="entry name" value="glyco_like_mftF"/>
    <property type="match status" value="1"/>
</dbReference>
<keyword evidence="4 7" id="KW-0808">Transferase</keyword>